<sequence>RLLLGPFCGRPACQHIPISPGSPGVCAAAFLHRAPLLVPDVRAFPGHIACDADTRSELVLPLLLTPPGQDDLLCVGVLDLDCLCAGAFDDVDRDALERIARLIVDACDW</sequence>
<reference evidence="1" key="2">
    <citation type="journal article" date="2022" name="New Phytol.">
        <title>Evolutionary transition to the ectomycorrhizal habit in the genomes of a hyperdiverse lineage of mushroom-forming fungi.</title>
        <authorList>
            <person name="Looney B."/>
            <person name="Miyauchi S."/>
            <person name="Morin E."/>
            <person name="Drula E."/>
            <person name="Courty P.E."/>
            <person name="Kohler A."/>
            <person name="Kuo A."/>
            <person name="LaButti K."/>
            <person name="Pangilinan J."/>
            <person name="Lipzen A."/>
            <person name="Riley R."/>
            <person name="Andreopoulos W."/>
            <person name="He G."/>
            <person name="Johnson J."/>
            <person name="Nolan M."/>
            <person name="Tritt A."/>
            <person name="Barry K.W."/>
            <person name="Grigoriev I.V."/>
            <person name="Nagy L.G."/>
            <person name="Hibbett D."/>
            <person name="Henrissat B."/>
            <person name="Matheny P.B."/>
            <person name="Labbe J."/>
            <person name="Martin F.M."/>
        </authorList>
    </citation>
    <scope>NUCLEOTIDE SEQUENCE</scope>
    <source>
        <strain evidence="1">EC-137</strain>
    </source>
</reference>
<evidence type="ECO:0000313" key="2">
    <source>
        <dbReference type="Proteomes" id="UP000814128"/>
    </source>
</evidence>
<organism evidence="1 2">
    <name type="scientific">Vararia minispora EC-137</name>
    <dbReference type="NCBI Taxonomy" id="1314806"/>
    <lineage>
        <taxon>Eukaryota</taxon>
        <taxon>Fungi</taxon>
        <taxon>Dikarya</taxon>
        <taxon>Basidiomycota</taxon>
        <taxon>Agaricomycotina</taxon>
        <taxon>Agaricomycetes</taxon>
        <taxon>Russulales</taxon>
        <taxon>Lachnocladiaceae</taxon>
        <taxon>Vararia</taxon>
    </lineage>
</organism>
<evidence type="ECO:0000313" key="1">
    <source>
        <dbReference type="EMBL" id="KAI0026763.1"/>
    </source>
</evidence>
<feature type="non-terminal residue" evidence="1">
    <location>
        <position position="1"/>
    </location>
</feature>
<accession>A0ACB8Q5A8</accession>
<gene>
    <name evidence="1" type="ORF">K488DRAFT_64656</name>
</gene>
<reference evidence="1" key="1">
    <citation type="submission" date="2021-02" db="EMBL/GenBank/DDBJ databases">
        <authorList>
            <consortium name="DOE Joint Genome Institute"/>
            <person name="Ahrendt S."/>
            <person name="Looney B.P."/>
            <person name="Miyauchi S."/>
            <person name="Morin E."/>
            <person name="Drula E."/>
            <person name="Courty P.E."/>
            <person name="Chicoki N."/>
            <person name="Fauchery L."/>
            <person name="Kohler A."/>
            <person name="Kuo A."/>
            <person name="Labutti K."/>
            <person name="Pangilinan J."/>
            <person name="Lipzen A."/>
            <person name="Riley R."/>
            <person name="Andreopoulos W."/>
            <person name="He G."/>
            <person name="Johnson J."/>
            <person name="Barry K.W."/>
            <person name="Grigoriev I.V."/>
            <person name="Nagy L."/>
            <person name="Hibbett D."/>
            <person name="Henrissat B."/>
            <person name="Matheny P.B."/>
            <person name="Labbe J."/>
            <person name="Martin F."/>
        </authorList>
    </citation>
    <scope>NUCLEOTIDE SEQUENCE</scope>
    <source>
        <strain evidence="1">EC-137</strain>
    </source>
</reference>
<keyword evidence="2" id="KW-1185">Reference proteome</keyword>
<dbReference type="EMBL" id="MU274208">
    <property type="protein sequence ID" value="KAI0026763.1"/>
    <property type="molecule type" value="Genomic_DNA"/>
</dbReference>
<dbReference type="Proteomes" id="UP000814128">
    <property type="component" value="Unassembled WGS sequence"/>
</dbReference>
<comment type="caution">
    <text evidence="1">The sequence shown here is derived from an EMBL/GenBank/DDBJ whole genome shotgun (WGS) entry which is preliminary data.</text>
</comment>
<name>A0ACB8Q5A8_9AGAM</name>
<proteinExistence type="predicted"/>
<protein>
    <submittedName>
        <fullName evidence="1">GAF domain-like protein</fullName>
    </submittedName>
</protein>